<keyword evidence="2" id="KW-1185">Reference proteome</keyword>
<dbReference type="Proteomes" id="UP000193884">
    <property type="component" value="Unassembled WGS sequence"/>
</dbReference>
<dbReference type="Gene3D" id="3.40.190.10">
    <property type="entry name" value="Periplasmic binding protein-like II"/>
    <property type="match status" value="1"/>
</dbReference>
<dbReference type="SUPFAM" id="SSF53850">
    <property type="entry name" value="Periplasmic binding protein-like II"/>
    <property type="match status" value="1"/>
</dbReference>
<gene>
    <name evidence="1" type="ORF">BST63_16570</name>
</gene>
<protein>
    <recommendedName>
        <fullName evidence="3">Spermidine/putrescine transport system substrate-binding protein</fullName>
    </recommendedName>
</protein>
<proteinExistence type="predicted"/>
<evidence type="ECO:0008006" key="3">
    <source>
        <dbReference type="Google" id="ProtNLM"/>
    </source>
</evidence>
<evidence type="ECO:0000313" key="1">
    <source>
        <dbReference type="EMBL" id="OSJ28766.1"/>
    </source>
</evidence>
<accession>A0ABX3X324</accession>
<name>A0ABX3X324_9BRAD</name>
<evidence type="ECO:0000313" key="2">
    <source>
        <dbReference type="Proteomes" id="UP000193884"/>
    </source>
</evidence>
<dbReference type="EMBL" id="NAFK01000160">
    <property type="protein sequence ID" value="OSJ28766.1"/>
    <property type="molecule type" value="Genomic_DNA"/>
</dbReference>
<organism evidence="1 2">
    <name type="scientific">Bradyrhizobium canariense</name>
    <dbReference type="NCBI Taxonomy" id="255045"/>
    <lineage>
        <taxon>Bacteria</taxon>
        <taxon>Pseudomonadati</taxon>
        <taxon>Pseudomonadota</taxon>
        <taxon>Alphaproteobacteria</taxon>
        <taxon>Hyphomicrobiales</taxon>
        <taxon>Nitrobacteraceae</taxon>
        <taxon>Bradyrhizobium</taxon>
    </lineage>
</organism>
<sequence>MLKGGPNTENAQKLIAFLNRAAVAAGFTLGTGYPGPNTNQLKHLPSDLLPLLSINPENASKVVHEDSAWVAAKRPDGKTNLEHIGERWLAWRVQ</sequence>
<reference evidence="1 2" key="1">
    <citation type="submission" date="2017-03" db="EMBL/GenBank/DDBJ databases">
        <title>Whole genome sequences of fourteen strains of Bradyrhizobium canariense and one strain of Bradyrhizobium japonicum isolated from Lupinus (Papilionoideae: Genisteae) species in Algeria.</title>
        <authorList>
            <person name="Crovadore J."/>
            <person name="Chekireb D."/>
            <person name="Brachmann A."/>
            <person name="Chablais R."/>
            <person name="Cochard B."/>
            <person name="Lefort F."/>
        </authorList>
    </citation>
    <scope>NUCLEOTIDE SEQUENCE [LARGE SCALE GENOMIC DNA]</scope>
    <source>
        <strain evidence="1 2">UBMAN05</strain>
    </source>
</reference>
<comment type="caution">
    <text evidence="1">The sequence shown here is derived from an EMBL/GenBank/DDBJ whole genome shotgun (WGS) entry which is preliminary data.</text>
</comment>